<dbReference type="NCBIfam" id="TIGR02811">
    <property type="entry name" value="formate_TAT"/>
    <property type="match status" value="1"/>
</dbReference>
<evidence type="ECO:0000313" key="4">
    <source>
        <dbReference type="Proteomes" id="UP000095039"/>
    </source>
</evidence>
<name>A0A1E5C096_9GAMM</name>
<feature type="compositionally biased region" description="Basic and acidic residues" evidence="2">
    <location>
        <begin position="48"/>
        <end position="69"/>
    </location>
</feature>
<dbReference type="InterPro" id="IPR006311">
    <property type="entry name" value="TAT_signal"/>
</dbReference>
<dbReference type="NCBIfam" id="TIGR01409">
    <property type="entry name" value="TAT_signal_seq"/>
    <property type="match status" value="1"/>
</dbReference>
<sequence>MSENKKDTDMHNPNRRQFLTGLGVAAAAGAVATVATGSAQAETMVKSPQDKKPSGYRETQHIRDYYDSL</sequence>
<keyword evidence="1" id="KW-0732">Signal</keyword>
<dbReference type="PROSITE" id="PS51318">
    <property type="entry name" value="TAT"/>
    <property type="match status" value="1"/>
</dbReference>
<keyword evidence="4" id="KW-1185">Reference proteome</keyword>
<dbReference type="AlphaFoldDB" id="A0A1E5C096"/>
<comment type="caution">
    <text evidence="3">The sequence shown here is derived from an EMBL/GenBank/DDBJ whole genome shotgun (WGS) entry which is preliminary data.</text>
</comment>
<evidence type="ECO:0000256" key="2">
    <source>
        <dbReference type="SAM" id="MobiDB-lite"/>
    </source>
</evidence>
<organism evidence="3 4">
    <name type="scientific">Enterovibrio norvegicus FF-454</name>
    <dbReference type="NCBI Taxonomy" id="1185651"/>
    <lineage>
        <taxon>Bacteria</taxon>
        <taxon>Pseudomonadati</taxon>
        <taxon>Pseudomonadota</taxon>
        <taxon>Gammaproteobacteria</taxon>
        <taxon>Vibrionales</taxon>
        <taxon>Vibrionaceae</taxon>
        <taxon>Enterovibrio</taxon>
    </lineage>
</organism>
<evidence type="ECO:0000256" key="1">
    <source>
        <dbReference type="ARBA" id="ARBA00022729"/>
    </source>
</evidence>
<feature type="region of interest" description="Disordered" evidence="2">
    <location>
        <begin position="37"/>
        <end position="69"/>
    </location>
</feature>
<dbReference type="EMBL" id="AJWN02000090">
    <property type="protein sequence ID" value="OEE58900.1"/>
    <property type="molecule type" value="Genomic_DNA"/>
</dbReference>
<dbReference type="InterPro" id="IPR019546">
    <property type="entry name" value="TAT_signal_bac_arc"/>
</dbReference>
<dbReference type="PIRSF" id="PIRSF036704">
    <property type="entry name" value="UCP036704"/>
    <property type="match status" value="1"/>
</dbReference>
<reference evidence="3 4" key="1">
    <citation type="journal article" date="2012" name="Science">
        <title>Ecological populations of bacteria act as socially cohesive units of antibiotic production and resistance.</title>
        <authorList>
            <person name="Cordero O.X."/>
            <person name="Wildschutte H."/>
            <person name="Kirkup B."/>
            <person name="Proehl S."/>
            <person name="Ngo L."/>
            <person name="Hussain F."/>
            <person name="Le Roux F."/>
            <person name="Mincer T."/>
            <person name="Polz M.F."/>
        </authorList>
    </citation>
    <scope>NUCLEOTIDE SEQUENCE [LARGE SCALE GENOMIC DNA]</scope>
    <source>
        <strain evidence="3 4">FF-454</strain>
    </source>
</reference>
<dbReference type="Proteomes" id="UP000095039">
    <property type="component" value="Unassembled WGS sequence"/>
</dbReference>
<proteinExistence type="predicted"/>
<accession>A0A1E5C096</accession>
<dbReference type="RefSeq" id="WP_016961127.1">
    <property type="nucleotide sequence ID" value="NZ_AJWN02000090.1"/>
</dbReference>
<protein>
    <submittedName>
        <fullName evidence="3">Transcriptional initiation protein Tat</fullName>
    </submittedName>
</protein>
<evidence type="ECO:0000313" key="3">
    <source>
        <dbReference type="EMBL" id="OEE58900.1"/>
    </source>
</evidence>
<gene>
    <name evidence="3" type="ORF">A1OK_02525</name>
</gene>
<dbReference type="InterPro" id="IPR014177">
    <property type="entry name" value="Formate_DH_TAT-contain"/>
</dbReference>
<dbReference type="Pfam" id="PF10518">
    <property type="entry name" value="TAT_signal"/>
    <property type="match status" value="1"/>
</dbReference>